<feature type="domain" description="Major facilitator superfamily (MFS) profile" evidence="7">
    <location>
        <begin position="10"/>
        <end position="395"/>
    </location>
</feature>
<comment type="caution">
    <text evidence="8">The sequence shown here is derived from an EMBL/GenBank/DDBJ whole genome shotgun (WGS) entry which is preliminary data.</text>
</comment>
<dbReference type="InterPro" id="IPR036259">
    <property type="entry name" value="MFS_trans_sf"/>
</dbReference>
<keyword evidence="3 6" id="KW-0812">Transmembrane</keyword>
<dbReference type="GO" id="GO:0005886">
    <property type="term" value="C:plasma membrane"/>
    <property type="evidence" value="ECO:0007669"/>
    <property type="project" value="UniProtKB-SubCell"/>
</dbReference>
<feature type="transmembrane region" description="Helical" evidence="6">
    <location>
        <begin position="242"/>
        <end position="261"/>
    </location>
</feature>
<evidence type="ECO:0000256" key="2">
    <source>
        <dbReference type="ARBA" id="ARBA00022448"/>
    </source>
</evidence>
<evidence type="ECO:0000256" key="1">
    <source>
        <dbReference type="ARBA" id="ARBA00004651"/>
    </source>
</evidence>
<dbReference type="InterPro" id="IPR020846">
    <property type="entry name" value="MFS_dom"/>
</dbReference>
<dbReference type="EMBL" id="JAGYPJ010000001">
    <property type="protein sequence ID" value="MBS4200973.1"/>
    <property type="molecule type" value="Genomic_DNA"/>
</dbReference>
<protein>
    <submittedName>
        <fullName evidence="8">MFS transporter</fullName>
    </submittedName>
</protein>
<feature type="transmembrane region" description="Helical" evidence="6">
    <location>
        <begin position="211"/>
        <end position="230"/>
    </location>
</feature>
<feature type="transmembrane region" description="Helical" evidence="6">
    <location>
        <begin position="136"/>
        <end position="157"/>
    </location>
</feature>
<dbReference type="PANTHER" id="PTHR23506">
    <property type="entry name" value="GH10249P"/>
    <property type="match status" value="1"/>
</dbReference>
<sequence>MQEYTFKKRPVITIALITAICLLGNEMLFIVLPIYWKFFGLDSLWQVGVLLSINRFVRIPINSIVGWCYHKISKRTGVLFAIVLASFSTYSYGVLKGFWLLLLVRILWGVAWSFLRLGGYLTVIASSDGKTRGQLIGLYNGLWGLGTLFGMLIGGLLSDLVGISSITTGFAILAVLTIPLAIKFIPNVPNAEHSVEKQTGSTLGSALHRKVLFNGLFVAFVVYGVFFTTISKVIEFHLDGTVLIWGMSIGAAAITGVVQSVKMGIDPFLAPAIGRWSDLKFGRVPLLTIAFLGGALFLAVIPFAVNYALLLAMILAFQIICTLLITMSDSLAADLAKGPLSIKTMTNYTLFADLGAAVGPLLSFIVLDFVGLPWLYGFTSLLLFIAFLFWLKEIRKQKVQSTSMQEIGL</sequence>
<keyword evidence="2" id="KW-0813">Transport</keyword>
<dbReference type="AlphaFoldDB" id="A0A942YL10"/>
<dbReference type="InterPro" id="IPR011701">
    <property type="entry name" value="MFS"/>
</dbReference>
<dbReference type="PROSITE" id="PS50850">
    <property type="entry name" value="MFS"/>
    <property type="match status" value="1"/>
</dbReference>
<comment type="subcellular location">
    <subcellularLocation>
        <location evidence="1">Cell membrane</location>
        <topology evidence="1">Multi-pass membrane protein</topology>
    </subcellularLocation>
</comment>
<feature type="transmembrane region" description="Helical" evidence="6">
    <location>
        <begin position="281"/>
        <end position="301"/>
    </location>
</feature>
<gene>
    <name evidence="8" type="ORF">KHA93_15150</name>
</gene>
<organism evidence="8 9">
    <name type="scientific">Lederbergia citrisecunda</name>
    <dbReference type="NCBI Taxonomy" id="2833583"/>
    <lineage>
        <taxon>Bacteria</taxon>
        <taxon>Bacillati</taxon>
        <taxon>Bacillota</taxon>
        <taxon>Bacilli</taxon>
        <taxon>Bacillales</taxon>
        <taxon>Bacillaceae</taxon>
        <taxon>Lederbergia</taxon>
    </lineage>
</organism>
<evidence type="ECO:0000313" key="8">
    <source>
        <dbReference type="EMBL" id="MBS4200973.1"/>
    </source>
</evidence>
<dbReference type="Gene3D" id="1.20.1720.10">
    <property type="entry name" value="Multidrug resistance protein D"/>
    <property type="match status" value="1"/>
</dbReference>
<feature type="transmembrane region" description="Helical" evidence="6">
    <location>
        <begin position="76"/>
        <end position="92"/>
    </location>
</feature>
<evidence type="ECO:0000313" key="9">
    <source>
        <dbReference type="Proteomes" id="UP000682713"/>
    </source>
</evidence>
<accession>A0A942YL10</accession>
<evidence type="ECO:0000256" key="6">
    <source>
        <dbReference type="SAM" id="Phobius"/>
    </source>
</evidence>
<keyword evidence="4 6" id="KW-1133">Transmembrane helix</keyword>
<evidence type="ECO:0000256" key="4">
    <source>
        <dbReference type="ARBA" id="ARBA00022989"/>
    </source>
</evidence>
<evidence type="ECO:0000256" key="5">
    <source>
        <dbReference type="ARBA" id="ARBA00023136"/>
    </source>
</evidence>
<feature type="transmembrane region" description="Helical" evidence="6">
    <location>
        <begin position="163"/>
        <end position="182"/>
    </location>
</feature>
<dbReference type="PANTHER" id="PTHR23506:SF23">
    <property type="entry name" value="GH10249P"/>
    <property type="match status" value="1"/>
</dbReference>
<name>A0A942YL10_9BACI</name>
<dbReference type="RefSeq" id="WP_213111500.1">
    <property type="nucleotide sequence ID" value="NZ_JAGYPJ010000001.1"/>
</dbReference>
<dbReference type="InterPro" id="IPR001958">
    <property type="entry name" value="Tet-R_TetA/multi-R_MdtG-like"/>
</dbReference>
<feature type="transmembrane region" description="Helical" evidence="6">
    <location>
        <begin position="307"/>
        <end position="327"/>
    </location>
</feature>
<dbReference type="PRINTS" id="PR01035">
    <property type="entry name" value="TCRTETA"/>
</dbReference>
<dbReference type="Proteomes" id="UP000682713">
    <property type="component" value="Unassembled WGS sequence"/>
</dbReference>
<dbReference type="InterPro" id="IPR050930">
    <property type="entry name" value="MFS_Vesicular_Transporter"/>
</dbReference>
<dbReference type="Pfam" id="PF07690">
    <property type="entry name" value="MFS_1"/>
    <property type="match status" value="2"/>
</dbReference>
<feature type="transmembrane region" description="Helical" evidence="6">
    <location>
        <begin position="373"/>
        <end position="391"/>
    </location>
</feature>
<keyword evidence="9" id="KW-1185">Reference proteome</keyword>
<dbReference type="Gene3D" id="1.20.1250.20">
    <property type="entry name" value="MFS general substrate transporter like domains"/>
    <property type="match status" value="1"/>
</dbReference>
<dbReference type="SUPFAM" id="SSF103473">
    <property type="entry name" value="MFS general substrate transporter"/>
    <property type="match status" value="1"/>
</dbReference>
<evidence type="ECO:0000259" key="7">
    <source>
        <dbReference type="PROSITE" id="PS50850"/>
    </source>
</evidence>
<proteinExistence type="predicted"/>
<dbReference type="GO" id="GO:0022857">
    <property type="term" value="F:transmembrane transporter activity"/>
    <property type="evidence" value="ECO:0007669"/>
    <property type="project" value="InterPro"/>
</dbReference>
<keyword evidence="5 6" id="KW-0472">Membrane</keyword>
<feature type="transmembrane region" description="Helical" evidence="6">
    <location>
        <begin position="12"/>
        <end position="36"/>
    </location>
</feature>
<evidence type="ECO:0000256" key="3">
    <source>
        <dbReference type="ARBA" id="ARBA00022692"/>
    </source>
</evidence>
<reference evidence="8 9" key="1">
    <citation type="submission" date="2021-05" db="EMBL/GenBank/DDBJ databases">
        <title>Novel Bacillus species.</title>
        <authorList>
            <person name="Liu G."/>
        </authorList>
    </citation>
    <scope>NUCLEOTIDE SEQUENCE [LARGE SCALE GENOMIC DNA]</scope>
    <source>
        <strain evidence="8 9">FJAT-49732</strain>
    </source>
</reference>